<reference evidence="1 2" key="2">
    <citation type="submission" date="2014-10" db="EMBL/GenBank/DDBJ databases">
        <title>Paracoccus sanguinis sp. nov., isolated from clinical specimens of New York State patients.</title>
        <authorList>
            <person name="Mingle L.A."/>
            <person name="Cole J.A."/>
            <person name="Lapierre P."/>
            <person name="Musser K.A."/>
        </authorList>
    </citation>
    <scope>NUCLEOTIDE SEQUENCE [LARGE SCALE GENOMIC DNA]</scope>
    <source>
        <strain evidence="1 2">HAMBI 3106</strain>
    </source>
</reference>
<comment type="caution">
    <text evidence="1">The sequence shown here is derived from an EMBL/GenBank/DDBJ whole genome shotgun (WGS) entry which is preliminary data.</text>
</comment>
<keyword evidence="2" id="KW-1185">Reference proteome</keyword>
<gene>
    <name evidence="1" type="ORF">IC63_11295</name>
</gene>
<dbReference type="AlphaFoldDB" id="A0A099F5J4"/>
<accession>A0A099F5J4</accession>
<name>A0A099F5J4_9RHOB</name>
<evidence type="ECO:0000313" key="1">
    <source>
        <dbReference type="EMBL" id="KGJ05486.1"/>
    </source>
</evidence>
<dbReference type="Gene3D" id="1.10.1660.10">
    <property type="match status" value="1"/>
</dbReference>
<evidence type="ECO:0000313" key="2">
    <source>
        <dbReference type="Proteomes" id="UP000029917"/>
    </source>
</evidence>
<dbReference type="Proteomes" id="UP000029917">
    <property type="component" value="Unassembled WGS sequence"/>
</dbReference>
<proteinExistence type="predicted"/>
<evidence type="ECO:0008006" key="3">
    <source>
        <dbReference type="Google" id="ProtNLM"/>
    </source>
</evidence>
<dbReference type="STRING" id="690417.IC63_11295"/>
<reference evidence="1 2" key="1">
    <citation type="submission" date="2014-09" db="EMBL/GenBank/DDBJ databases">
        <authorList>
            <person name="McGinnis J.M."/>
            <person name="Wolfgang W.J."/>
        </authorList>
    </citation>
    <scope>NUCLEOTIDE SEQUENCE [LARGE SCALE GENOMIC DNA]</scope>
    <source>
        <strain evidence="1 2">HAMBI 3106</strain>
    </source>
</reference>
<dbReference type="EMBL" id="JRKS01000036">
    <property type="protein sequence ID" value="KGJ05486.1"/>
    <property type="molecule type" value="Genomic_DNA"/>
</dbReference>
<sequence>MTRAELQRQIPGLTEARLAELIAAGIVRPVHSNSGDRFREIDAARLQLALDLEDAFELHDEALELVLSLIDQLNGARGDMRAMLGALAEEPPETRARLRGLIRELRVVTVRR</sequence>
<organism evidence="1 2">
    <name type="scientific">Paracoccus sphaerophysae</name>
    <dbReference type="NCBI Taxonomy" id="690417"/>
    <lineage>
        <taxon>Bacteria</taxon>
        <taxon>Pseudomonadati</taxon>
        <taxon>Pseudomonadota</taxon>
        <taxon>Alphaproteobacteria</taxon>
        <taxon>Rhodobacterales</taxon>
        <taxon>Paracoccaceae</taxon>
        <taxon>Paracoccus</taxon>
    </lineage>
</organism>
<protein>
    <recommendedName>
        <fullName evidence="3">Chaperone modulatory protein CbpM</fullName>
    </recommendedName>
</protein>
<dbReference type="OrthoDB" id="9800876at2"/>